<keyword evidence="3" id="KW-1185">Reference proteome</keyword>
<proteinExistence type="predicted"/>
<keyword evidence="1" id="KW-0472">Membrane</keyword>
<evidence type="ECO:0000313" key="3">
    <source>
        <dbReference type="Proteomes" id="UP001054252"/>
    </source>
</evidence>
<evidence type="ECO:0000313" key="2">
    <source>
        <dbReference type="EMBL" id="GKV49936.1"/>
    </source>
</evidence>
<keyword evidence="1" id="KW-0812">Transmembrane</keyword>
<dbReference type="Proteomes" id="UP001054252">
    <property type="component" value="Unassembled WGS sequence"/>
</dbReference>
<name>A0AAV5MJ48_9ROSI</name>
<keyword evidence="1" id="KW-1133">Transmembrane helix</keyword>
<feature type="transmembrane region" description="Helical" evidence="1">
    <location>
        <begin position="41"/>
        <end position="66"/>
    </location>
</feature>
<accession>A0AAV5MJ48</accession>
<reference evidence="2 3" key="1">
    <citation type="journal article" date="2021" name="Commun. Biol.">
        <title>The genome of Shorea leprosula (Dipterocarpaceae) highlights the ecological relevance of drought in aseasonal tropical rainforests.</title>
        <authorList>
            <person name="Ng K.K.S."/>
            <person name="Kobayashi M.J."/>
            <person name="Fawcett J.A."/>
            <person name="Hatakeyama M."/>
            <person name="Paape T."/>
            <person name="Ng C.H."/>
            <person name="Ang C.C."/>
            <person name="Tnah L.H."/>
            <person name="Lee C.T."/>
            <person name="Nishiyama T."/>
            <person name="Sese J."/>
            <person name="O'Brien M.J."/>
            <person name="Copetti D."/>
            <person name="Mohd Noor M.I."/>
            <person name="Ong R.C."/>
            <person name="Putra M."/>
            <person name="Sireger I.Z."/>
            <person name="Indrioko S."/>
            <person name="Kosugi Y."/>
            <person name="Izuno A."/>
            <person name="Isagi Y."/>
            <person name="Lee S.L."/>
            <person name="Shimizu K.K."/>
        </authorList>
    </citation>
    <scope>NUCLEOTIDE SEQUENCE [LARGE SCALE GENOMIC DNA]</scope>
    <source>
        <strain evidence="2">214</strain>
    </source>
</reference>
<sequence length="105" mass="12331">MDSPMNSGKLIYLLRKYHQSCQSQHWALTLQEMGCRKRTGCLLLLFTAMHGYYQWPSILVLGLVLIKPTGIHFPSLVALSWSRIFFCLYDMQEICCIFYMQYILL</sequence>
<organism evidence="2 3">
    <name type="scientific">Rubroshorea leprosula</name>
    <dbReference type="NCBI Taxonomy" id="152421"/>
    <lineage>
        <taxon>Eukaryota</taxon>
        <taxon>Viridiplantae</taxon>
        <taxon>Streptophyta</taxon>
        <taxon>Embryophyta</taxon>
        <taxon>Tracheophyta</taxon>
        <taxon>Spermatophyta</taxon>
        <taxon>Magnoliopsida</taxon>
        <taxon>eudicotyledons</taxon>
        <taxon>Gunneridae</taxon>
        <taxon>Pentapetalae</taxon>
        <taxon>rosids</taxon>
        <taxon>malvids</taxon>
        <taxon>Malvales</taxon>
        <taxon>Dipterocarpaceae</taxon>
        <taxon>Rubroshorea</taxon>
    </lineage>
</organism>
<dbReference type="EMBL" id="BPVZ01000328">
    <property type="protein sequence ID" value="GKV49936.1"/>
    <property type="molecule type" value="Genomic_DNA"/>
</dbReference>
<protein>
    <submittedName>
        <fullName evidence="2">Uncharacterized protein</fullName>
    </submittedName>
</protein>
<comment type="caution">
    <text evidence="2">The sequence shown here is derived from an EMBL/GenBank/DDBJ whole genome shotgun (WGS) entry which is preliminary data.</text>
</comment>
<dbReference type="AlphaFoldDB" id="A0AAV5MJ48"/>
<gene>
    <name evidence="2" type="ORF">SLEP1_g56657</name>
</gene>
<evidence type="ECO:0000256" key="1">
    <source>
        <dbReference type="SAM" id="Phobius"/>
    </source>
</evidence>